<dbReference type="Proteomes" id="UP001519887">
    <property type="component" value="Unassembled WGS sequence"/>
</dbReference>
<dbReference type="InterPro" id="IPR013022">
    <property type="entry name" value="Xyl_isomerase-like_TIM-brl"/>
</dbReference>
<organism evidence="2 3">
    <name type="scientific">Paenibacillus sepulcri</name>
    <dbReference type="NCBI Taxonomy" id="359917"/>
    <lineage>
        <taxon>Bacteria</taxon>
        <taxon>Bacillati</taxon>
        <taxon>Bacillota</taxon>
        <taxon>Bacilli</taxon>
        <taxon>Bacillales</taxon>
        <taxon>Paenibacillaceae</taxon>
        <taxon>Paenibacillus</taxon>
    </lineage>
</organism>
<dbReference type="InterPro" id="IPR036237">
    <property type="entry name" value="Xyl_isomerase-like_sf"/>
</dbReference>
<dbReference type="GO" id="GO:0016853">
    <property type="term" value="F:isomerase activity"/>
    <property type="evidence" value="ECO:0007669"/>
    <property type="project" value="UniProtKB-KW"/>
</dbReference>
<keyword evidence="3" id="KW-1185">Reference proteome</keyword>
<accession>A0ABS7C5F0</accession>
<gene>
    <name evidence="2" type="ORF">K0U00_18970</name>
</gene>
<dbReference type="InterPro" id="IPR050312">
    <property type="entry name" value="IolE/XylAMocC-like"/>
</dbReference>
<dbReference type="Gene3D" id="3.20.20.150">
    <property type="entry name" value="Divalent-metal-dependent TIM barrel enzymes"/>
    <property type="match status" value="1"/>
</dbReference>
<dbReference type="PANTHER" id="PTHR12110">
    <property type="entry name" value="HYDROXYPYRUVATE ISOMERASE"/>
    <property type="match status" value="1"/>
</dbReference>
<protein>
    <submittedName>
        <fullName evidence="2">Sugar phosphate isomerase/epimerase</fullName>
    </submittedName>
</protein>
<evidence type="ECO:0000313" key="2">
    <source>
        <dbReference type="EMBL" id="MBW7456115.1"/>
    </source>
</evidence>
<evidence type="ECO:0000313" key="3">
    <source>
        <dbReference type="Proteomes" id="UP001519887"/>
    </source>
</evidence>
<sequence>MRLGGPIFKHEERDPARLVKIHQRLGYSAAYCSYIADGNEREEYKQAFREADIVLAELGAYCINISDPDIARQEKNIAEIMTRLRQAEEMETVCCVMHGGSYNNMGCVMSHKDNFAEANIEHNIRVIQRIIDEVEPRRTKLVLETESYVLPDNPDLYLRMMKEINRDAFAVHLDPVNMTSDPRRVYYNGDFIRECFEKLGPYIVSCHAKDTNLVHHATTQITETYLGNGTLDYDEYLTQLSRLPQEPPLMIEHLSEDELPAALDYIFGKAEQLGLTFKHREKRELFGQTHNTV</sequence>
<reference evidence="2 3" key="1">
    <citation type="submission" date="2021-07" db="EMBL/GenBank/DDBJ databases">
        <title>Paenibacillus radiodurans sp. nov., isolated from the southeastern edge of Tengger Desert.</title>
        <authorList>
            <person name="Zhang G."/>
        </authorList>
    </citation>
    <scope>NUCLEOTIDE SEQUENCE [LARGE SCALE GENOMIC DNA]</scope>
    <source>
        <strain evidence="2 3">CCM 7311</strain>
    </source>
</reference>
<evidence type="ECO:0000259" key="1">
    <source>
        <dbReference type="Pfam" id="PF01261"/>
    </source>
</evidence>
<dbReference type="Pfam" id="PF01261">
    <property type="entry name" value="AP_endonuc_2"/>
    <property type="match status" value="1"/>
</dbReference>
<comment type="caution">
    <text evidence="2">The sequence shown here is derived from an EMBL/GenBank/DDBJ whole genome shotgun (WGS) entry which is preliminary data.</text>
</comment>
<dbReference type="RefSeq" id="WP_210045431.1">
    <property type="nucleotide sequence ID" value="NZ_JBHLVU010000010.1"/>
</dbReference>
<dbReference type="SUPFAM" id="SSF51658">
    <property type="entry name" value="Xylose isomerase-like"/>
    <property type="match status" value="1"/>
</dbReference>
<keyword evidence="2" id="KW-0413">Isomerase</keyword>
<proteinExistence type="predicted"/>
<name>A0ABS7C5F0_9BACL</name>
<dbReference type="EMBL" id="JAHZIK010000502">
    <property type="protein sequence ID" value="MBW7456115.1"/>
    <property type="molecule type" value="Genomic_DNA"/>
</dbReference>
<feature type="domain" description="Xylose isomerase-like TIM barrel" evidence="1">
    <location>
        <begin position="38"/>
        <end position="260"/>
    </location>
</feature>
<dbReference type="PANTHER" id="PTHR12110:SF21">
    <property type="entry name" value="XYLOSE ISOMERASE-LIKE TIM BARREL DOMAIN-CONTAINING PROTEIN"/>
    <property type="match status" value="1"/>
</dbReference>